<reference evidence="2" key="1">
    <citation type="journal article" date="2022" name="Int. J. Syst. Evol. Microbiol.">
        <title>Anaeromyxobacter oryzae sp. nov., Anaeromyxobacter diazotrophicus sp. nov. and Anaeromyxobacter paludicola sp. nov., isolated from paddy soils.</title>
        <authorList>
            <person name="Itoh H."/>
            <person name="Xu Z."/>
            <person name="Mise K."/>
            <person name="Masuda Y."/>
            <person name="Ushijima N."/>
            <person name="Hayakawa C."/>
            <person name="Shiratori Y."/>
            <person name="Senoo K."/>
        </authorList>
    </citation>
    <scope>NUCLEOTIDE SEQUENCE [LARGE SCALE GENOMIC DNA]</scope>
    <source>
        <strain evidence="2">Red232</strain>
    </source>
</reference>
<dbReference type="Proteomes" id="UP001162891">
    <property type="component" value="Chromosome"/>
</dbReference>
<dbReference type="EMBL" id="AP025591">
    <property type="protein sequence ID" value="BDG03189.1"/>
    <property type="molecule type" value="Genomic_DNA"/>
</dbReference>
<sequence length="64" mass="7491">MDVFPSHEVTATDFESSLWIAYPPRSQLPLEVRVFVDHLREIFREGPPWERRPGKHDVSRSGET</sequence>
<gene>
    <name evidence="1" type="ORF">AMOR_21850</name>
</gene>
<accession>A0ABM7WUM0</accession>
<protein>
    <recommendedName>
        <fullName evidence="3">Transcriptional regulator, LysR family</fullName>
    </recommendedName>
</protein>
<evidence type="ECO:0000313" key="2">
    <source>
        <dbReference type="Proteomes" id="UP001162891"/>
    </source>
</evidence>
<keyword evidence="2" id="KW-1185">Reference proteome</keyword>
<name>A0ABM7WUM0_9BACT</name>
<organism evidence="1 2">
    <name type="scientific">Anaeromyxobacter oryzae</name>
    <dbReference type="NCBI Taxonomy" id="2918170"/>
    <lineage>
        <taxon>Bacteria</taxon>
        <taxon>Pseudomonadati</taxon>
        <taxon>Myxococcota</taxon>
        <taxon>Myxococcia</taxon>
        <taxon>Myxococcales</taxon>
        <taxon>Cystobacterineae</taxon>
        <taxon>Anaeromyxobacteraceae</taxon>
        <taxon>Anaeromyxobacter</taxon>
    </lineage>
</organism>
<evidence type="ECO:0008006" key="3">
    <source>
        <dbReference type="Google" id="ProtNLM"/>
    </source>
</evidence>
<proteinExistence type="predicted"/>
<evidence type="ECO:0000313" key="1">
    <source>
        <dbReference type="EMBL" id="BDG03189.1"/>
    </source>
</evidence>